<dbReference type="NCBIfam" id="TIGR00678">
    <property type="entry name" value="holB"/>
    <property type="match status" value="1"/>
</dbReference>
<dbReference type="InterPro" id="IPR027417">
    <property type="entry name" value="P-loop_NTPase"/>
</dbReference>
<evidence type="ECO:0000256" key="3">
    <source>
        <dbReference type="ARBA" id="ARBA00022679"/>
    </source>
</evidence>
<accession>A0A078L5Q3</accession>
<keyword evidence="5" id="KW-0235">DNA replication</keyword>
<dbReference type="GO" id="GO:0009360">
    <property type="term" value="C:DNA polymerase III complex"/>
    <property type="evidence" value="ECO:0007669"/>
    <property type="project" value="InterPro"/>
</dbReference>
<protein>
    <recommendedName>
        <fullName evidence="2">DNA polymerase III subunit delta'</fullName>
        <ecNumber evidence="1">2.7.7.7</ecNumber>
    </recommendedName>
</protein>
<comment type="catalytic activity">
    <reaction evidence="7">
        <text>DNA(n) + a 2'-deoxyribonucleoside 5'-triphosphate = DNA(n+1) + diphosphate</text>
        <dbReference type="Rhea" id="RHEA:22508"/>
        <dbReference type="Rhea" id="RHEA-COMP:17339"/>
        <dbReference type="Rhea" id="RHEA-COMP:17340"/>
        <dbReference type="ChEBI" id="CHEBI:33019"/>
        <dbReference type="ChEBI" id="CHEBI:61560"/>
        <dbReference type="ChEBI" id="CHEBI:173112"/>
        <dbReference type="EC" id="2.7.7.7"/>
    </reaction>
</comment>
<dbReference type="PANTHER" id="PTHR11669:SF8">
    <property type="entry name" value="DNA POLYMERASE III SUBUNIT DELTA"/>
    <property type="match status" value="1"/>
</dbReference>
<dbReference type="STRING" id="1034943.BN59_03591"/>
<dbReference type="InterPro" id="IPR050238">
    <property type="entry name" value="DNA_Rep/Repair_Clamp_Loader"/>
</dbReference>
<dbReference type="InterPro" id="IPR015199">
    <property type="entry name" value="DNA_pol_III_delta_C"/>
</dbReference>
<evidence type="ECO:0000256" key="1">
    <source>
        <dbReference type="ARBA" id="ARBA00012417"/>
    </source>
</evidence>
<dbReference type="OrthoDB" id="9811073at2"/>
<evidence type="ECO:0000256" key="7">
    <source>
        <dbReference type="ARBA" id="ARBA00049244"/>
    </source>
</evidence>
<dbReference type="EMBL" id="CCSB01000004">
    <property type="protein sequence ID" value="CDZ79273.1"/>
    <property type="molecule type" value="Genomic_DNA"/>
</dbReference>
<evidence type="ECO:0000256" key="2">
    <source>
        <dbReference type="ARBA" id="ARBA00014363"/>
    </source>
</evidence>
<keyword evidence="6" id="KW-0239">DNA-directed DNA polymerase</keyword>
<gene>
    <name evidence="9" type="primary">dnaX_2</name>
    <name evidence="9" type="ORF">BN59_03591</name>
</gene>
<feature type="domain" description="DNA polymerase III delta subunit C-terminal" evidence="8">
    <location>
        <begin position="197"/>
        <end position="301"/>
    </location>
</feature>
<dbReference type="Gene3D" id="1.20.272.10">
    <property type="match status" value="1"/>
</dbReference>
<dbReference type="PANTHER" id="PTHR11669">
    <property type="entry name" value="REPLICATION FACTOR C / DNA POLYMERASE III GAMMA-TAU SUBUNIT"/>
    <property type="match status" value="1"/>
</dbReference>
<dbReference type="EC" id="2.7.7.7" evidence="1"/>
<proteinExistence type="predicted"/>
<evidence type="ECO:0000256" key="4">
    <source>
        <dbReference type="ARBA" id="ARBA00022695"/>
    </source>
</evidence>
<dbReference type="GO" id="GO:0006261">
    <property type="term" value="P:DNA-templated DNA replication"/>
    <property type="evidence" value="ECO:0007669"/>
    <property type="project" value="TreeGrafter"/>
</dbReference>
<evidence type="ECO:0000256" key="5">
    <source>
        <dbReference type="ARBA" id="ARBA00022705"/>
    </source>
</evidence>
<dbReference type="eggNOG" id="COG0470">
    <property type="taxonomic scope" value="Bacteria"/>
</dbReference>
<dbReference type="SUPFAM" id="SSF52540">
    <property type="entry name" value="P-loop containing nucleoside triphosphate hydrolases"/>
    <property type="match status" value="1"/>
</dbReference>
<evidence type="ECO:0000259" key="8">
    <source>
        <dbReference type="Pfam" id="PF09115"/>
    </source>
</evidence>
<dbReference type="Proteomes" id="UP000044071">
    <property type="component" value="Unassembled WGS sequence"/>
</dbReference>
<reference evidence="9 10" key="1">
    <citation type="submission" date="2014-06" db="EMBL/GenBank/DDBJ databases">
        <authorList>
            <person name="Urmite Genomes Urmite Genomes"/>
        </authorList>
    </citation>
    <scope>NUCLEOTIDE SEQUENCE [LARGE SCALE GENOMIC DNA]</scope>
</reference>
<dbReference type="Pfam" id="PF09115">
    <property type="entry name" value="DNApol3-delta_C"/>
    <property type="match status" value="1"/>
</dbReference>
<dbReference type="Pfam" id="PF13177">
    <property type="entry name" value="DNA_pol3_delta2"/>
    <property type="match status" value="1"/>
</dbReference>
<dbReference type="GO" id="GO:0003887">
    <property type="term" value="F:DNA-directed DNA polymerase activity"/>
    <property type="evidence" value="ECO:0007669"/>
    <property type="project" value="UniProtKB-KW"/>
</dbReference>
<evidence type="ECO:0000256" key="6">
    <source>
        <dbReference type="ARBA" id="ARBA00022932"/>
    </source>
</evidence>
<dbReference type="GO" id="GO:0003677">
    <property type="term" value="F:DNA binding"/>
    <property type="evidence" value="ECO:0007669"/>
    <property type="project" value="InterPro"/>
</dbReference>
<dbReference type="Gene3D" id="3.40.50.300">
    <property type="entry name" value="P-loop containing nucleotide triphosphate hydrolases"/>
    <property type="match status" value="1"/>
</dbReference>
<keyword evidence="10" id="KW-1185">Reference proteome</keyword>
<dbReference type="GO" id="GO:0008408">
    <property type="term" value="F:3'-5' exonuclease activity"/>
    <property type="evidence" value="ECO:0007669"/>
    <property type="project" value="InterPro"/>
</dbReference>
<dbReference type="RefSeq" id="WP_052403362.1">
    <property type="nucleotide sequence ID" value="NZ_CCVW01000004.1"/>
</dbReference>
<evidence type="ECO:0000313" key="10">
    <source>
        <dbReference type="Proteomes" id="UP000044071"/>
    </source>
</evidence>
<keyword evidence="4" id="KW-0548">Nucleotidyltransferase</keyword>
<sequence>MKSPEASPLYEQLWQRFQTIHANQRLHHALLLVGPESVGLISLAYAMASTILCNEQQKPCGACKSCRLTNTREHPDVNCIEPDKTGSANLIKIDQIRDLQSLVFRSPQLGDKRIIILYPAEKMNIAAANALLKLLEEPPEGVHFLLIAEQLSTIPATIISRCQQWRFVSANIDNDYLALAENSSADSARGELFTQLPQIISGLTELVSNKTTIFSLANKWLDYEFSALIWLLYLLNSQLIDYKLRGQVCKQQWTEQLSDLAKYFQPVHLFKQLDQINEISKKLQQNINLNKQLVLENLLLGYSLCL</sequence>
<evidence type="ECO:0000313" key="9">
    <source>
        <dbReference type="EMBL" id="CDZ79273.1"/>
    </source>
</evidence>
<keyword evidence="3" id="KW-0808">Transferase</keyword>
<dbReference type="InterPro" id="IPR004622">
    <property type="entry name" value="DNA_pol_HolB"/>
</dbReference>
<organism evidence="9 10">
    <name type="scientific">Legionella massiliensis</name>
    <dbReference type="NCBI Taxonomy" id="1034943"/>
    <lineage>
        <taxon>Bacteria</taxon>
        <taxon>Pseudomonadati</taxon>
        <taxon>Pseudomonadota</taxon>
        <taxon>Gammaproteobacteria</taxon>
        <taxon>Legionellales</taxon>
        <taxon>Legionellaceae</taxon>
        <taxon>Legionella</taxon>
    </lineage>
</organism>
<name>A0A078L5Q3_9GAMM</name>
<dbReference type="AlphaFoldDB" id="A0A078L5Q3"/>